<feature type="domain" description="DUF547" evidence="2">
    <location>
        <begin position="117"/>
        <end position="227"/>
    </location>
</feature>
<dbReference type="Pfam" id="PF04784">
    <property type="entry name" value="DUF547"/>
    <property type="match status" value="1"/>
</dbReference>
<dbReference type="InterPro" id="IPR006869">
    <property type="entry name" value="DUF547"/>
</dbReference>
<dbReference type="EMBL" id="CP136865">
    <property type="protein sequence ID" value="WOJ96293.1"/>
    <property type="molecule type" value="Genomic_DNA"/>
</dbReference>
<dbReference type="PANTHER" id="PTHR46361:SF3">
    <property type="entry name" value="ELECTRON CARRIER_ PROTEIN DISULFIDE OXIDOREDUCTASE"/>
    <property type="match status" value="1"/>
</dbReference>
<evidence type="ECO:0000313" key="4">
    <source>
        <dbReference type="Proteomes" id="UP001626549"/>
    </source>
</evidence>
<dbReference type="PANTHER" id="PTHR46361">
    <property type="entry name" value="ELECTRON CARRIER/ PROTEIN DISULFIDE OXIDOREDUCTASE"/>
    <property type="match status" value="1"/>
</dbReference>
<evidence type="ECO:0000259" key="2">
    <source>
        <dbReference type="Pfam" id="PF04784"/>
    </source>
</evidence>
<accession>A0ABZ0IC63</accession>
<proteinExistence type="predicted"/>
<name>A0ABZ0IC63_9GAMM</name>
<evidence type="ECO:0000313" key="3">
    <source>
        <dbReference type="EMBL" id="WOJ96293.1"/>
    </source>
</evidence>
<feature type="signal peptide" evidence="1">
    <location>
        <begin position="1"/>
        <end position="42"/>
    </location>
</feature>
<dbReference type="RefSeq" id="WP_407326974.1">
    <property type="nucleotide sequence ID" value="NZ_CP136865.1"/>
</dbReference>
<dbReference type="Proteomes" id="UP001626549">
    <property type="component" value="Chromosome"/>
</dbReference>
<protein>
    <submittedName>
        <fullName evidence="3">DUF547 domain-containing protein</fullName>
    </submittedName>
</protein>
<evidence type="ECO:0000256" key="1">
    <source>
        <dbReference type="SAM" id="SignalP"/>
    </source>
</evidence>
<gene>
    <name evidence="3" type="ORF">R0137_13700</name>
</gene>
<sequence length="304" mass="34257">MSKNTKHAAKPTREFRLCWESRKKALLFATVFLAFCSFQAAAQSPSTATTTAQTSMTASTLGASNRWTSLLQACVRAVDNGHSTAVDYDCFKTRQDELDSYLEKLASVSEATLLSQDANTQLAFLINAYNAWTVKLILNNWPGVESIRDLGSLLRSPWKKAFIPLLGDTVSLDDIEHGMIREDGRFDDPRIHFAVNCASVGCPALRREAYRGADIDRQLEEQTESFLADPSRNRLRGDELEVSSIFKWYRGDFEKEWRGSTTLEQFLARYSSSLKLTTQQASELSSGNMDLEFIDYDWRLNSSP</sequence>
<keyword evidence="1" id="KW-0732">Signal</keyword>
<organism evidence="3 4">
    <name type="scientific">Congregibacter brevis</name>
    <dbReference type="NCBI Taxonomy" id="3081201"/>
    <lineage>
        <taxon>Bacteria</taxon>
        <taxon>Pseudomonadati</taxon>
        <taxon>Pseudomonadota</taxon>
        <taxon>Gammaproteobacteria</taxon>
        <taxon>Cellvibrionales</taxon>
        <taxon>Halieaceae</taxon>
        <taxon>Congregibacter</taxon>
    </lineage>
</organism>
<reference evidence="3 4" key="1">
    <citation type="submission" date="2023-10" db="EMBL/GenBank/DDBJ databases">
        <title>Two novel species belonging to the OM43/NOR5 clade.</title>
        <authorList>
            <person name="Park M."/>
        </authorList>
    </citation>
    <scope>NUCLEOTIDE SEQUENCE [LARGE SCALE GENOMIC DNA]</scope>
    <source>
        <strain evidence="3 4">IMCC45268</strain>
    </source>
</reference>
<keyword evidence="4" id="KW-1185">Reference proteome</keyword>
<feature type="chain" id="PRO_5045348353" evidence="1">
    <location>
        <begin position="43"/>
        <end position="304"/>
    </location>
</feature>